<evidence type="ECO:0000313" key="5">
    <source>
        <dbReference type="EMBL" id="KAK3298365.1"/>
    </source>
</evidence>
<dbReference type="GO" id="GO:0016651">
    <property type="term" value="F:oxidoreductase activity, acting on NAD(P)H"/>
    <property type="evidence" value="ECO:0007669"/>
    <property type="project" value="InterPro"/>
</dbReference>
<dbReference type="InterPro" id="IPR011032">
    <property type="entry name" value="GroES-like_sf"/>
</dbReference>
<dbReference type="SMART" id="SM00829">
    <property type="entry name" value="PKS_ER"/>
    <property type="match status" value="1"/>
</dbReference>
<name>A0AAE0HKV3_9PEZI</name>
<comment type="caution">
    <text evidence="5">The sequence shown here is derived from an EMBL/GenBank/DDBJ whole genome shotgun (WGS) entry which is preliminary data.</text>
</comment>
<sequence>MACIPERQRALKIVEAGKVEVVEGAQVPHAEGDEVLIRVVSVAVNPADAKSLDLSPTRGATVGVDFAGEVVKVGPAVRKQISVGDRVCGPVFGNNPLRPENGAFAEYVAAPGDLLFKIPEAMDFDQACTLGVSLATVGLALYQSLGIPMPTSFSTVQRQQQQQQQRYVLIYGGGTATGTMAIQMAARSGLVPITTCSPERFDWVKSLGAAAAFDYRSPSVGSDIRAFTRNTLNMALDCITTTTTMSTCYEAISSNGGKYLSLDPFPIRTHTRRSVRPSWVFGLTIFGKPVMWKRPMNVEAKPSDKTFTEKWFLVAQSMLDKGDIRTHKYETRVGGLAGLVGGLDDVRKGQVAGKKLVYRVQECLPLADV</sequence>
<dbReference type="RefSeq" id="XP_062661879.1">
    <property type="nucleotide sequence ID" value="XM_062807243.1"/>
</dbReference>
<dbReference type="InterPro" id="IPR013154">
    <property type="entry name" value="ADH-like_N"/>
</dbReference>
<dbReference type="PANTHER" id="PTHR45348">
    <property type="entry name" value="HYPOTHETICAL OXIDOREDUCTASE (EUROFUNG)"/>
    <property type="match status" value="1"/>
</dbReference>
<proteinExistence type="inferred from homology"/>
<gene>
    <name evidence="5" type="ORF">B0H64DRAFT_453620</name>
</gene>
<accession>A0AAE0HKV3</accession>
<dbReference type="Proteomes" id="UP001278766">
    <property type="component" value="Unassembled WGS sequence"/>
</dbReference>
<dbReference type="InterPro" id="IPR013149">
    <property type="entry name" value="ADH-like_C"/>
</dbReference>
<keyword evidence="2" id="KW-0521">NADP</keyword>
<dbReference type="InterPro" id="IPR047122">
    <property type="entry name" value="Trans-enoyl_RdTase-like"/>
</dbReference>
<evidence type="ECO:0000256" key="2">
    <source>
        <dbReference type="ARBA" id="ARBA00022857"/>
    </source>
</evidence>
<organism evidence="5 6">
    <name type="scientific">Chaetomium fimeti</name>
    <dbReference type="NCBI Taxonomy" id="1854472"/>
    <lineage>
        <taxon>Eukaryota</taxon>
        <taxon>Fungi</taxon>
        <taxon>Dikarya</taxon>
        <taxon>Ascomycota</taxon>
        <taxon>Pezizomycotina</taxon>
        <taxon>Sordariomycetes</taxon>
        <taxon>Sordariomycetidae</taxon>
        <taxon>Sordariales</taxon>
        <taxon>Chaetomiaceae</taxon>
        <taxon>Chaetomium</taxon>
    </lineage>
</organism>
<dbReference type="PANTHER" id="PTHR45348:SF6">
    <property type="entry name" value="TRANS-ENOYL REDUCTASE APDC"/>
    <property type="match status" value="1"/>
</dbReference>
<keyword evidence="6" id="KW-1185">Reference proteome</keyword>
<evidence type="ECO:0000259" key="4">
    <source>
        <dbReference type="SMART" id="SM00829"/>
    </source>
</evidence>
<dbReference type="InterPro" id="IPR036291">
    <property type="entry name" value="NAD(P)-bd_dom_sf"/>
</dbReference>
<reference evidence="5" key="2">
    <citation type="submission" date="2023-06" db="EMBL/GenBank/DDBJ databases">
        <authorList>
            <consortium name="Lawrence Berkeley National Laboratory"/>
            <person name="Haridas S."/>
            <person name="Hensen N."/>
            <person name="Bonometti L."/>
            <person name="Westerberg I."/>
            <person name="Brannstrom I.O."/>
            <person name="Guillou S."/>
            <person name="Cros-Aarteil S."/>
            <person name="Calhoun S."/>
            <person name="Kuo A."/>
            <person name="Mondo S."/>
            <person name="Pangilinan J."/>
            <person name="Riley R."/>
            <person name="Labutti K."/>
            <person name="Andreopoulos B."/>
            <person name="Lipzen A."/>
            <person name="Chen C."/>
            <person name="Yanf M."/>
            <person name="Daum C."/>
            <person name="Ng V."/>
            <person name="Clum A."/>
            <person name="Steindorff A."/>
            <person name="Ohm R."/>
            <person name="Martin F."/>
            <person name="Silar P."/>
            <person name="Natvig D."/>
            <person name="Lalanne C."/>
            <person name="Gautier V."/>
            <person name="Ament-Velasquez S.L."/>
            <person name="Kruys A."/>
            <person name="Hutchinson M.I."/>
            <person name="Powell A.J."/>
            <person name="Barry K."/>
            <person name="Miller A.N."/>
            <person name="Grigoriev I.V."/>
            <person name="Debuchy R."/>
            <person name="Gladieux P."/>
            <person name="Thoren M.H."/>
            <person name="Johannesson H."/>
        </authorList>
    </citation>
    <scope>NUCLEOTIDE SEQUENCE</scope>
    <source>
        <strain evidence="5">CBS 168.71</strain>
    </source>
</reference>
<evidence type="ECO:0000256" key="3">
    <source>
        <dbReference type="ARBA" id="ARBA00023002"/>
    </source>
</evidence>
<dbReference type="Pfam" id="PF00107">
    <property type="entry name" value="ADH_zinc_N"/>
    <property type="match status" value="1"/>
</dbReference>
<dbReference type="AlphaFoldDB" id="A0AAE0HKV3"/>
<dbReference type="EMBL" id="JAUEPN010000002">
    <property type="protein sequence ID" value="KAK3298365.1"/>
    <property type="molecule type" value="Genomic_DNA"/>
</dbReference>
<dbReference type="SUPFAM" id="SSF51735">
    <property type="entry name" value="NAD(P)-binding Rossmann-fold domains"/>
    <property type="match status" value="1"/>
</dbReference>
<reference evidence="5" key="1">
    <citation type="journal article" date="2023" name="Mol. Phylogenet. Evol.">
        <title>Genome-scale phylogeny and comparative genomics of the fungal order Sordariales.</title>
        <authorList>
            <person name="Hensen N."/>
            <person name="Bonometti L."/>
            <person name="Westerberg I."/>
            <person name="Brannstrom I.O."/>
            <person name="Guillou S."/>
            <person name="Cros-Aarteil S."/>
            <person name="Calhoun S."/>
            <person name="Haridas S."/>
            <person name="Kuo A."/>
            <person name="Mondo S."/>
            <person name="Pangilinan J."/>
            <person name="Riley R."/>
            <person name="LaButti K."/>
            <person name="Andreopoulos B."/>
            <person name="Lipzen A."/>
            <person name="Chen C."/>
            <person name="Yan M."/>
            <person name="Daum C."/>
            <person name="Ng V."/>
            <person name="Clum A."/>
            <person name="Steindorff A."/>
            <person name="Ohm R.A."/>
            <person name="Martin F."/>
            <person name="Silar P."/>
            <person name="Natvig D.O."/>
            <person name="Lalanne C."/>
            <person name="Gautier V."/>
            <person name="Ament-Velasquez S.L."/>
            <person name="Kruys A."/>
            <person name="Hutchinson M.I."/>
            <person name="Powell A.J."/>
            <person name="Barry K."/>
            <person name="Miller A.N."/>
            <person name="Grigoriev I.V."/>
            <person name="Debuchy R."/>
            <person name="Gladieux P."/>
            <person name="Hiltunen Thoren M."/>
            <person name="Johannesson H."/>
        </authorList>
    </citation>
    <scope>NUCLEOTIDE SEQUENCE</scope>
    <source>
        <strain evidence="5">CBS 168.71</strain>
    </source>
</reference>
<keyword evidence="3" id="KW-0560">Oxidoreductase</keyword>
<evidence type="ECO:0000256" key="1">
    <source>
        <dbReference type="ARBA" id="ARBA00008072"/>
    </source>
</evidence>
<dbReference type="GeneID" id="87844191"/>
<dbReference type="Pfam" id="PF08240">
    <property type="entry name" value="ADH_N"/>
    <property type="match status" value="1"/>
</dbReference>
<dbReference type="Gene3D" id="3.90.180.10">
    <property type="entry name" value="Medium-chain alcohol dehydrogenases, catalytic domain"/>
    <property type="match status" value="1"/>
</dbReference>
<dbReference type="InterPro" id="IPR020843">
    <property type="entry name" value="ER"/>
</dbReference>
<comment type="similarity">
    <text evidence="1">Belongs to the zinc-containing alcohol dehydrogenase family.</text>
</comment>
<evidence type="ECO:0000313" key="6">
    <source>
        <dbReference type="Proteomes" id="UP001278766"/>
    </source>
</evidence>
<dbReference type="SUPFAM" id="SSF50129">
    <property type="entry name" value="GroES-like"/>
    <property type="match status" value="1"/>
</dbReference>
<dbReference type="CDD" id="cd08249">
    <property type="entry name" value="enoyl_reductase_like"/>
    <property type="match status" value="1"/>
</dbReference>
<dbReference type="Gene3D" id="3.40.50.720">
    <property type="entry name" value="NAD(P)-binding Rossmann-like Domain"/>
    <property type="match status" value="1"/>
</dbReference>
<feature type="domain" description="Enoyl reductase (ER)" evidence="4">
    <location>
        <begin position="12"/>
        <end position="357"/>
    </location>
</feature>
<protein>
    <submittedName>
        <fullName evidence="5">Alcohol dehydrogenase</fullName>
    </submittedName>
</protein>